<dbReference type="SUPFAM" id="SSF53335">
    <property type="entry name" value="S-adenosyl-L-methionine-dependent methyltransferases"/>
    <property type="match status" value="1"/>
</dbReference>
<name>E7N3A9_9FIRM</name>
<dbReference type="EMBL" id="AECV01000025">
    <property type="protein sequence ID" value="EFW29384.1"/>
    <property type="molecule type" value="Genomic_DNA"/>
</dbReference>
<dbReference type="HOGENOM" id="CLU_082047_0_0_9"/>
<evidence type="ECO:0000313" key="2">
    <source>
        <dbReference type="Proteomes" id="UP000004633"/>
    </source>
</evidence>
<dbReference type="Proteomes" id="UP000004633">
    <property type="component" value="Unassembled WGS sequence"/>
</dbReference>
<dbReference type="Pfam" id="PF13489">
    <property type="entry name" value="Methyltransf_23"/>
    <property type="match status" value="1"/>
</dbReference>
<accession>E7N3A9</accession>
<protein>
    <recommendedName>
        <fullName evidence="3">Methyltransferase domain protein</fullName>
    </recommendedName>
</protein>
<evidence type="ECO:0008006" key="3">
    <source>
        <dbReference type="Google" id="ProtNLM"/>
    </source>
</evidence>
<reference evidence="1 2" key="1">
    <citation type="submission" date="2010-08" db="EMBL/GenBank/DDBJ databases">
        <authorList>
            <person name="Weinstock G."/>
            <person name="Sodergren E."/>
            <person name="Clifton S."/>
            <person name="Fulton L."/>
            <person name="Fulton B."/>
            <person name="Courtney L."/>
            <person name="Fronick C."/>
            <person name="Harrison M."/>
            <person name="Strong C."/>
            <person name="Farmer C."/>
            <person name="Delahaunty K."/>
            <person name="Markovic C."/>
            <person name="Hall O."/>
            <person name="Minx P."/>
            <person name="Tomlinson C."/>
            <person name="Mitreva M."/>
            <person name="Hou S."/>
            <person name="Chen J."/>
            <person name="Wollam A."/>
            <person name="Pepin K.H."/>
            <person name="Johnson M."/>
            <person name="Bhonagiri V."/>
            <person name="Zhang X."/>
            <person name="Suruliraj S."/>
            <person name="Warren W."/>
            <person name="Chinwalla A."/>
            <person name="Mardis E.R."/>
            <person name="Wilson R.K."/>
        </authorList>
    </citation>
    <scope>NUCLEOTIDE SEQUENCE [LARGE SCALE GENOMIC DNA]</scope>
    <source>
        <strain evidence="1 2">F0399</strain>
    </source>
</reference>
<keyword evidence="2" id="KW-1185">Reference proteome</keyword>
<dbReference type="AlphaFoldDB" id="E7N3A9"/>
<dbReference type="InterPro" id="IPR029063">
    <property type="entry name" value="SAM-dependent_MTases_sf"/>
</dbReference>
<evidence type="ECO:0000313" key="1">
    <source>
        <dbReference type="EMBL" id="EFW29384.1"/>
    </source>
</evidence>
<sequence length="258" mass="30261">MGTMQCEICSTEMQPFETGMILQKYTIQYYHCPHCGFVRTEEPYWLDEAYSDAICDADIGLLSRNVFLFPRMEAIINICLPQSETFLDYGGGYGVFARLMRDRGIPFEWYDQYCQNVFAKGFEKQRDHYDVVTAFELFEHFAEPMKEIENLMGLSDNLIVMTKLIPDPPPHISDWWYYVTQHGQHIAFYTERSMKLIAARFHRHYVGCGDLHVFSSETLPSWKVRFSLSRFHGILTRFKRRGSLLSQDYEKITGQSLT</sequence>
<dbReference type="STRING" id="749551.HMPREF9555_01484"/>
<proteinExistence type="predicted"/>
<gene>
    <name evidence="1" type="ORF">HMPREF9555_01484</name>
</gene>
<organism evidence="1 2">
    <name type="scientific">Selenomonas artemidis F0399</name>
    <dbReference type="NCBI Taxonomy" id="749551"/>
    <lineage>
        <taxon>Bacteria</taxon>
        <taxon>Bacillati</taxon>
        <taxon>Bacillota</taxon>
        <taxon>Negativicutes</taxon>
        <taxon>Selenomonadales</taxon>
        <taxon>Selenomonadaceae</taxon>
        <taxon>Selenomonas</taxon>
    </lineage>
</organism>
<dbReference type="Gene3D" id="3.40.50.150">
    <property type="entry name" value="Vaccinia Virus protein VP39"/>
    <property type="match status" value="1"/>
</dbReference>
<comment type="caution">
    <text evidence="1">The sequence shown here is derived from an EMBL/GenBank/DDBJ whole genome shotgun (WGS) entry which is preliminary data.</text>
</comment>